<name>A0A1V3XTQ6_MYCKA</name>
<dbReference type="EMBL" id="MVBM01000001">
    <property type="protein sequence ID" value="OOK82472.1"/>
    <property type="molecule type" value="Genomic_DNA"/>
</dbReference>
<reference evidence="1 2" key="1">
    <citation type="submission" date="2017-02" db="EMBL/GenBank/DDBJ databases">
        <title>Complete genome sequences of Mycobacterium kansasii strains isolated from rhesus macaques.</title>
        <authorList>
            <person name="Panda A."/>
            <person name="Nagaraj S."/>
            <person name="Zhao X."/>
            <person name="Tettelin H."/>
            <person name="Detolla L.J."/>
        </authorList>
    </citation>
    <scope>NUCLEOTIDE SEQUENCE [LARGE SCALE GENOMIC DNA]</scope>
    <source>
        <strain evidence="1 2">11-3813</strain>
    </source>
</reference>
<accession>A0A1V3XTQ6</accession>
<protein>
    <submittedName>
        <fullName evidence="1">Uncharacterized protein</fullName>
    </submittedName>
</protein>
<evidence type="ECO:0000313" key="2">
    <source>
        <dbReference type="Proteomes" id="UP000189229"/>
    </source>
</evidence>
<proteinExistence type="predicted"/>
<sequence length="38" mass="4248">MHHPHRALQTPLNDPTQLMFASVLTSLATVDHYPGPRP</sequence>
<dbReference type="Proteomes" id="UP000189229">
    <property type="component" value="Unassembled WGS sequence"/>
</dbReference>
<dbReference type="AlphaFoldDB" id="A0A1V3XTQ6"/>
<comment type="caution">
    <text evidence="1">The sequence shown here is derived from an EMBL/GenBank/DDBJ whole genome shotgun (WGS) entry which is preliminary data.</text>
</comment>
<organism evidence="1 2">
    <name type="scientific">Mycobacterium kansasii</name>
    <dbReference type="NCBI Taxonomy" id="1768"/>
    <lineage>
        <taxon>Bacteria</taxon>
        <taxon>Bacillati</taxon>
        <taxon>Actinomycetota</taxon>
        <taxon>Actinomycetes</taxon>
        <taxon>Mycobacteriales</taxon>
        <taxon>Mycobacteriaceae</taxon>
        <taxon>Mycobacterium</taxon>
    </lineage>
</organism>
<gene>
    <name evidence="1" type="ORF">BZL30_0742</name>
</gene>
<evidence type="ECO:0000313" key="1">
    <source>
        <dbReference type="EMBL" id="OOK82472.1"/>
    </source>
</evidence>